<accession>A0A834PG03</accession>
<gene>
    <name evidence="2" type="ORF">H0235_001499</name>
</gene>
<organism evidence="2 3">
    <name type="scientific">Vespula pensylvanica</name>
    <name type="common">Western yellow jacket</name>
    <name type="synonym">Wasp</name>
    <dbReference type="NCBI Taxonomy" id="30213"/>
    <lineage>
        <taxon>Eukaryota</taxon>
        <taxon>Metazoa</taxon>
        <taxon>Ecdysozoa</taxon>
        <taxon>Arthropoda</taxon>
        <taxon>Hexapoda</taxon>
        <taxon>Insecta</taxon>
        <taxon>Pterygota</taxon>
        <taxon>Neoptera</taxon>
        <taxon>Endopterygota</taxon>
        <taxon>Hymenoptera</taxon>
        <taxon>Apocrita</taxon>
        <taxon>Aculeata</taxon>
        <taxon>Vespoidea</taxon>
        <taxon>Vespidae</taxon>
        <taxon>Vespinae</taxon>
        <taxon>Vespula</taxon>
    </lineage>
</organism>
<dbReference type="AlphaFoldDB" id="A0A834PG03"/>
<evidence type="ECO:0000313" key="3">
    <source>
        <dbReference type="Proteomes" id="UP000600918"/>
    </source>
</evidence>
<evidence type="ECO:0000256" key="1">
    <source>
        <dbReference type="SAM" id="MobiDB-lite"/>
    </source>
</evidence>
<dbReference type="EMBL" id="JACSDY010000001">
    <property type="protein sequence ID" value="KAF7439108.1"/>
    <property type="molecule type" value="Genomic_DNA"/>
</dbReference>
<protein>
    <submittedName>
        <fullName evidence="2">Uncharacterized protein</fullName>
    </submittedName>
</protein>
<name>A0A834PG03_VESPE</name>
<evidence type="ECO:0000313" key="2">
    <source>
        <dbReference type="EMBL" id="KAF7439108.1"/>
    </source>
</evidence>
<keyword evidence="3" id="KW-1185">Reference proteome</keyword>
<sequence>MVLESPKERVRVKAWNSSDKLDSRVCLGRLDCLLLRSGTEAEHGNERGPVSRYPFFRERTASYETQPGMRFPTPPGKEDFSSARGHLPREATCPPSGSNREPSGLVGVQPAKNGPRDDKLIDEKSVRAPGISTCLRVSLQKIPFQGHVRYSSLFSTGIAGSGKCVHSIMFPLSKFLYPETEFAEVTIEKKEIQEDRIPKGWAAGERQRRKKNRKVKEVEWRRVSMGWSRSHPSIVLSPRLDGPPGNGTMPRGGSLPW</sequence>
<feature type="region of interest" description="Disordered" evidence="1">
    <location>
        <begin position="234"/>
        <end position="257"/>
    </location>
</feature>
<feature type="region of interest" description="Disordered" evidence="1">
    <location>
        <begin position="67"/>
        <end position="119"/>
    </location>
</feature>
<proteinExistence type="predicted"/>
<reference evidence="2" key="1">
    <citation type="journal article" date="2020" name="G3 (Bethesda)">
        <title>High-Quality Assemblies for Three Invasive Social Wasps from the &lt;i&gt;Vespula&lt;/i&gt; Genus.</title>
        <authorList>
            <person name="Harrop T.W.R."/>
            <person name="Guhlin J."/>
            <person name="McLaughlin G.M."/>
            <person name="Permina E."/>
            <person name="Stockwell P."/>
            <person name="Gilligan J."/>
            <person name="Le Lec M.F."/>
            <person name="Gruber M.A.M."/>
            <person name="Quinn O."/>
            <person name="Lovegrove M."/>
            <person name="Duncan E.J."/>
            <person name="Remnant E.J."/>
            <person name="Van Eeckhoven J."/>
            <person name="Graham B."/>
            <person name="Knapp R.A."/>
            <person name="Langford K.W."/>
            <person name="Kronenberg Z."/>
            <person name="Press M.O."/>
            <person name="Eacker S.M."/>
            <person name="Wilson-Rankin E.E."/>
            <person name="Purcell J."/>
            <person name="Lester P.J."/>
            <person name="Dearden P.K."/>
        </authorList>
    </citation>
    <scope>NUCLEOTIDE SEQUENCE</scope>
    <source>
        <strain evidence="2">Volc-1</strain>
    </source>
</reference>
<dbReference type="Proteomes" id="UP000600918">
    <property type="component" value="Unassembled WGS sequence"/>
</dbReference>
<comment type="caution">
    <text evidence="2">The sequence shown here is derived from an EMBL/GenBank/DDBJ whole genome shotgun (WGS) entry which is preliminary data.</text>
</comment>